<feature type="region of interest" description="Disordered" evidence="1">
    <location>
        <begin position="114"/>
        <end position="145"/>
    </location>
</feature>
<gene>
    <name evidence="2" type="ORF">POCULU_LOCUS5931</name>
</gene>
<dbReference type="AlphaFoldDB" id="A0A9N9BNE5"/>
<dbReference type="EMBL" id="CAJVPJ010000992">
    <property type="protein sequence ID" value="CAG8569701.1"/>
    <property type="molecule type" value="Genomic_DNA"/>
</dbReference>
<sequence>MTNTTEQVRRPDEHRKQIEKSIKEGVLKCYSKSEIVKRRMAIIAAGGWGVIFKGIIEASGEPVAIKKLCRGPYVCQTTVNKMLAKETSSNILIKDGIVKITDFGLSRHIGSSSIGTGNTSDHTSVSFDKPELDQTKVPGNVSSSSDDPSCLNRGWIRRTRTMLFEKILKPKYDLVCRKFEQIKIQVLESNPCLWYLYTVLTNTLESDDPFNSLYATLGEIRSGEAKELAKLVESNTLLYCLHNVVVAVVEVLAKVRAIFV</sequence>
<dbReference type="InterPro" id="IPR011009">
    <property type="entry name" value="Kinase-like_dom_sf"/>
</dbReference>
<evidence type="ECO:0000313" key="2">
    <source>
        <dbReference type="EMBL" id="CAG8569701.1"/>
    </source>
</evidence>
<reference evidence="2" key="1">
    <citation type="submission" date="2021-06" db="EMBL/GenBank/DDBJ databases">
        <authorList>
            <person name="Kallberg Y."/>
            <person name="Tangrot J."/>
            <person name="Rosling A."/>
        </authorList>
    </citation>
    <scope>NUCLEOTIDE SEQUENCE</scope>
    <source>
        <strain evidence="2">IA702</strain>
    </source>
</reference>
<dbReference type="Proteomes" id="UP000789572">
    <property type="component" value="Unassembled WGS sequence"/>
</dbReference>
<organism evidence="2 3">
    <name type="scientific">Paraglomus occultum</name>
    <dbReference type="NCBI Taxonomy" id="144539"/>
    <lineage>
        <taxon>Eukaryota</taxon>
        <taxon>Fungi</taxon>
        <taxon>Fungi incertae sedis</taxon>
        <taxon>Mucoromycota</taxon>
        <taxon>Glomeromycotina</taxon>
        <taxon>Glomeromycetes</taxon>
        <taxon>Paraglomerales</taxon>
        <taxon>Paraglomeraceae</taxon>
        <taxon>Paraglomus</taxon>
    </lineage>
</organism>
<name>A0A9N9BNE5_9GLOM</name>
<keyword evidence="3" id="KW-1185">Reference proteome</keyword>
<protein>
    <submittedName>
        <fullName evidence="2">1410_t:CDS:1</fullName>
    </submittedName>
</protein>
<evidence type="ECO:0000313" key="3">
    <source>
        <dbReference type="Proteomes" id="UP000789572"/>
    </source>
</evidence>
<dbReference type="Gene3D" id="1.10.510.10">
    <property type="entry name" value="Transferase(Phosphotransferase) domain 1"/>
    <property type="match status" value="1"/>
</dbReference>
<dbReference type="OrthoDB" id="10624359at2759"/>
<dbReference type="SUPFAM" id="SSF56112">
    <property type="entry name" value="Protein kinase-like (PK-like)"/>
    <property type="match status" value="1"/>
</dbReference>
<proteinExistence type="predicted"/>
<evidence type="ECO:0000256" key="1">
    <source>
        <dbReference type="SAM" id="MobiDB-lite"/>
    </source>
</evidence>
<accession>A0A9N9BNE5</accession>
<comment type="caution">
    <text evidence="2">The sequence shown here is derived from an EMBL/GenBank/DDBJ whole genome shotgun (WGS) entry which is preliminary data.</text>
</comment>